<gene>
    <name evidence="2" type="ORF">GCM10009717_03060</name>
</gene>
<reference evidence="3" key="1">
    <citation type="journal article" date="2019" name="Int. J. Syst. Evol. Microbiol.">
        <title>The Global Catalogue of Microorganisms (GCM) 10K type strain sequencing project: providing services to taxonomists for standard genome sequencing and annotation.</title>
        <authorList>
            <consortium name="The Broad Institute Genomics Platform"/>
            <consortium name="The Broad Institute Genome Sequencing Center for Infectious Disease"/>
            <person name="Wu L."/>
            <person name="Ma J."/>
        </authorList>
    </citation>
    <scope>NUCLEOTIDE SEQUENCE [LARGE SCALE GENOMIC DNA]</scope>
    <source>
        <strain evidence="3">JCM 13584</strain>
    </source>
</reference>
<sequence>MRRQSTPTVPHRELFKAAGLQETVELACTCGRGVDHWYSRPGGPIDSVQPGQANAGRVTTRQEIRPTELRSAENRQAETRQTENRQTQTRSVSGSPRRSPAPAALAS</sequence>
<accession>A0ABP5BCL9</accession>
<dbReference type="EMBL" id="BAAAMK010000001">
    <property type="protein sequence ID" value="GAA1940097.1"/>
    <property type="molecule type" value="Genomic_DNA"/>
</dbReference>
<feature type="compositionally biased region" description="Basic and acidic residues" evidence="1">
    <location>
        <begin position="60"/>
        <end position="83"/>
    </location>
</feature>
<name>A0ABP5BCL9_9MICO</name>
<feature type="compositionally biased region" description="Low complexity" evidence="1">
    <location>
        <begin position="84"/>
        <end position="107"/>
    </location>
</feature>
<feature type="region of interest" description="Disordered" evidence="1">
    <location>
        <begin position="33"/>
        <end position="107"/>
    </location>
</feature>
<evidence type="ECO:0000256" key="1">
    <source>
        <dbReference type="SAM" id="MobiDB-lite"/>
    </source>
</evidence>
<protein>
    <submittedName>
        <fullName evidence="2">Uncharacterized protein</fullName>
    </submittedName>
</protein>
<keyword evidence="3" id="KW-1185">Reference proteome</keyword>
<proteinExistence type="predicted"/>
<dbReference type="Proteomes" id="UP001499954">
    <property type="component" value="Unassembled WGS sequence"/>
</dbReference>
<organism evidence="2 3">
    <name type="scientific">Agromyces allii</name>
    <dbReference type="NCBI Taxonomy" id="393607"/>
    <lineage>
        <taxon>Bacteria</taxon>
        <taxon>Bacillati</taxon>
        <taxon>Actinomycetota</taxon>
        <taxon>Actinomycetes</taxon>
        <taxon>Micrococcales</taxon>
        <taxon>Microbacteriaceae</taxon>
        <taxon>Agromyces</taxon>
    </lineage>
</organism>
<comment type="caution">
    <text evidence="2">The sequence shown here is derived from an EMBL/GenBank/DDBJ whole genome shotgun (WGS) entry which is preliminary data.</text>
</comment>
<evidence type="ECO:0000313" key="2">
    <source>
        <dbReference type="EMBL" id="GAA1940097.1"/>
    </source>
</evidence>
<feature type="compositionally biased region" description="Polar residues" evidence="1">
    <location>
        <begin position="49"/>
        <end position="59"/>
    </location>
</feature>
<evidence type="ECO:0000313" key="3">
    <source>
        <dbReference type="Proteomes" id="UP001499954"/>
    </source>
</evidence>